<proteinExistence type="predicted"/>
<dbReference type="EMBL" id="CP158297">
    <property type="protein sequence ID" value="XBV83586.1"/>
    <property type="molecule type" value="Genomic_DNA"/>
</dbReference>
<sequence length="108" mass="12508">MSADPRHDAEWARRTEDDAIPALRTATPTPRSGLHWFLFDVTNRAIAEAVLAAFDHPHPRGQVRLEYLRQQFVQVTQDQTAAELEYVNLLEMARRLRVQYLTGAWDLH</sequence>
<feature type="region of interest" description="Disordered" evidence="1">
    <location>
        <begin position="1"/>
        <end position="26"/>
    </location>
</feature>
<accession>A0AAU7U664</accession>
<feature type="compositionally biased region" description="Basic and acidic residues" evidence="1">
    <location>
        <begin position="1"/>
        <end position="17"/>
    </location>
</feature>
<organism evidence="2">
    <name type="scientific">Deinococcus sonorensis KR-87</name>
    <dbReference type="NCBI Taxonomy" id="694439"/>
    <lineage>
        <taxon>Bacteria</taxon>
        <taxon>Thermotogati</taxon>
        <taxon>Deinococcota</taxon>
        <taxon>Deinococci</taxon>
        <taxon>Deinococcales</taxon>
        <taxon>Deinococcaceae</taxon>
        <taxon>Deinococcus</taxon>
    </lineage>
</organism>
<keyword evidence="2" id="KW-0614">Plasmid</keyword>
<dbReference type="RefSeq" id="WP_350241173.1">
    <property type="nucleotide sequence ID" value="NZ_CP158297.1"/>
</dbReference>
<gene>
    <name evidence="2" type="ORF">ABOD76_02560</name>
</gene>
<dbReference type="KEGG" id="dsc:ABOD76_02560"/>
<geneLocation type="plasmid" evidence="2">
    <name>pDson01</name>
</geneLocation>
<dbReference type="AlphaFoldDB" id="A0AAU7U664"/>
<protein>
    <submittedName>
        <fullName evidence="2">Uncharacterized protein</fullName>
    </submittedName>
</protein>
<evidence type="ECO:0000313" key="2">
    <source>
        <dbReference type="EMBL" id="XBV83586.1"/>
    </source>
</evidence>
<evidence type="ECO:0000256" key="1">
    <source>
        <dbReference type="SAM" id="MobiDB-lite"/>
    </source>
</evidence>
<name>A0AAU7U664_9DEIO</name>
<reference evidence="2" key="1">
    <citation type="submission" date="2024-06" db="EMBL/GenBank/DDBJ databases">
        <title>Draft Genome Sequence of Deinococcus sonorensis Type Strain KR-87, a Biofilm Producing Representative of the Genus Deinococcus.</title>
        <authorList>
            <person name="Boren L.S."/>
            <person name="Grosso R.A."/>
            <person name="Hugenberg-Cox A.N."/>
            <person name="Hill J.T.E."/>
            <person name="Albert C.M."/>
            <person name="Tuohy J.M."/>
        </authorList>
    </citation>
    <scope>NUCLEOTIDE SEQUENCE</scope>
    <source>
        <strain evidence="2">KR-87</strain>
        <plasmid evidence="2">pDson01</plasmid>
    </source>
</reference>